<dbReference type="SUPFAM" id="SSF46894">
    <property type="entry name" value="C-terminal effector domain of the bipartite response regulators"/>
    <property type="match status" value="1"/>
</dbReference>
<protein>
    <submittedName>
        <fullName evidence="1">Uncharacterized protein</fullName>
    </submittedName>
</protein>
<dbReference type="GO" id="GO:0006355">
    <property type="term" value="P:regulation of DNA-templated transcription"/>
    <property type="evidence" value="ECO:0007669"/>
    <property type="project" value="InterPro"/>
</dbReference>
<dbReference type="InterPro" id="IPR016032">
    <property type="entry name" value="Sig_transdc_resp-reg_C-effctor"/>
</dbReference>
<organism evidence="1 2">
    <name type="scientific">Klebsiella pneumoniae</name>
    <dbReference type="NCBI Taxonomy" id="573"/>
    <lineage>
        <taxon>Bacteria</taxon>
        <taxon>Pseudomonadati</taxon>
        <taxon>Pseudomonadota</taxon>
        <taxon>Gammaproteobacteria</taxon>
        <taxon>Enterobacterales</taxon>
        <taxon>Enterobacteriaceae</taxon>
        <taxon>Klebsiella/Raoultella group</taxon>
        <taxon>Klebsiella</taxon>
        <taxon>Klebsiella pneumoniae complex</taxon>
    </lineage>
</organism>
<proteinExistence type="predicted"/>
<comment type="caution">
    <text evidence="1">The sequence shown here is derived from an EMBL/GenBank/DDBJ whole genome shotgun (WGS) entry which is preliminary data.</text>
</comment>
<dbReference type="EMBL" id="ULCI01000046">
    <property type="protein sequence ID" value="SYR48558.1"/>
    <property type="molecule type" value="Genomic_DNA"/>
</dbReference>
<dbReference type="RefSeq" id="WP_022631438.1">
    <property type="nucleotide sequence ID" value="NZ_UJNW01000037.1"/>
</dbReference>
<dbReference type="AlphaFoldDB" id="A0A485H347"/>
<name>A0A485H347_KLEPN</name>
<sequence length="215" mass="24703">MKIVVISDNFFFRNAFATTIKSSKTVMSEDAFIVSSKSYDGAIVIISIANKDVMLKILGEVMKMNVLKIFLEPLHWPSRMNVFKMHNVYIVPYRMKLNQFIETIESCMLALASVISINPEKIRGSEWSTMLYLMSGISNRQLAYMLKTSEKTLSGRVNNLAIKLGLVGFNKALQLRAMNLFYLIYTLNKPAEKRNYFMKQQKAILESVKKWFAIV</sequence>
<gene>
    <name evidence="1" type="ORF">SAMEA3538828_05221</name>
</gene>
<evidence type="ECO:0000313" key="1">
    <source>
        <dbReference type="EMBL" id="SYR48558.1"/>
    </source>
</evidence>
<dbReference type="Proteomes" id="UP000258253">
    <property type="component" value="Unassembled WGS sequence"/>
</dbReference>
<evidence type="ECO:0000313" key="2">
    <source>
        <dbReference type="Proteomes" id="UP000258253"/>
    </source>
</evidence>
<accession>A0A485H347</accession>
<reference evidence="1 2" key="1">
    <citation type="submission" date="2018-08" db="EMBL/GenBank/DDBJ databases">
        <authorList>
            <consortium name="Pathogen Informatics"/>
        </authorList>
    </citation>
    <scope>NUCLEOTIDE SEQUENCE [LARGE SCALE GENOMIC DNA]</scope>
    <source>
        <strain evidence="1 2">EuSCAPE_HU047</strain>
    </source>
</reference>
<dbReference type="GO" id="GO:0003677">
    <property type="term" value="F:DNA binding"/>
    <property type="evidence" value="ECO:0007669"/>
    <property type="project" value="InterPro"/>
</dbReference>